<reference evidence="1 2" key="2">
    <citation type="journal article" date="2014" name="FEMS Microbiol. Lett.">
        <title>Draft genomic DNA sequence of the facultatively methylotrophic bacterium Acidomonas methanolica type strain MB58.</title>
        <authorList>
            <person name="Higashiura N."/>
            <person name="Hadano H."/>
            <person name="Hirakawa H."/>
            <person name="Matsutani M."/>
            <person name="Takabe S."/>
            <person name="Matsushita K."/>
            <person name="Azuma Y."/>
        </authorList>
    </citation>
    <scope>NUCLEOTIDE SEQUENCE [LARGE SCALE GENOMIC DNA]</scope>
    <source>
        <strain evidence="1 2">MB58</strain>
    </source>
</reference>
<evidence type="ECO:0008006" key="3">
    <source>
        <dbReference type="Google" id="ProtNLM"/>
    </source>
</evidence>
<dbReference type="Gene3D" id="1.10.260.40">
    <property type="entry name" value="lambda repressor-like DNA-binding domains"/>
    <property type="match status" value="1"/>
</dbReference>
<dbReference type="Proteomes" id="UP000019760">
    <property type="component" value="Unassembled WGS sequence"/>
</dbReference>
<evidence type="ECO:0000313" key="1">
    <source>
        <dbReference type="EMBL" id="GAJ29580.1"/>
    </source>
</evidence>
<gene>
    <name evidence="1" type="ORF">Amme_068_013</name>
</gene>
<organism evidence="1 2">
    <name type="scientific">Acidomonas methanolica NBRC 104435</name>
    <dbReference type="NCBI Taxonomy" id="1231351"/>
    <lineage>
        <taxon>Bacteria</taxon>
        <taxon>Pseudomonadati</taxon>
        <taxon>Pseudomonadota</taxon>
        <taxon>Alphaproteobacteria</taxon>
        <taxon>Acetobacterales</taxon>
        <taxon>Acetobacteraceae</taxon>
        <taxon>Acidomonas</taxon>
    </lineage>
</organism>
<dbReference type="SUPFAM" id="SSF47413">
    <property type="entry name" value="lambda repressor-like DNA-binding domains"/>
    <property type="match status" value="1"/>
</dbReference>
<dbReference type="GO" id="GO:0003677">
    <property type="term" value="F:DNA binding"/>
    <property type="evidence" value="ECO:0007669"/>
    <property type="project" value="InterPro"/>
</dbReference>
<name>A0A023D780_ACIMT</name>
<accession>A0A023D780</accession>
<protein>
    <recommendedName>
        <fullName evidence="3">HTH cro/C1-type domain-containing protein</fullName>
    </recommendedName>
</protein>
<dbReference type="CDD" id="cd00093">
    <property type="entry name" value="HTH_XRE"/>
    <property type="match status" value="1"/>
</dbReference>
<proteinExistence type="predicted"/>
<dbReference type="EMBL" id="BAND01000068">
    <property type="protein sequence ID" value="GAJ29580.1"/>
    <property type="molecule type" value="Genomic_DNA"/>
</dbReference>
<dbReference type="InterPro" id="IPR010982">
    <property type="entry name" value="Lambda_DNA-bd_dom_sf"/>
</dbReference>
<dbReference type="InterPro" id="IPR001387">
    <property type="entry name" value="Cro/C1-type_HTH"/>
</dbReference>
<comment type="caution">
    <text evidence="1">The sequence shown here is derived from an EMBL/GenBank/DDBJ whole genome shotgun (WGS) entry which is preliminary data.</text>
</comment>
<dbReference type="AlphaFoldDB" id="A0A023D780"/>
<keyword evidence="2" id="KW-1185">Reference proteome</keyword>
<reference evidence="2" key="1">
    <citation type="journal article" date="2014" name="FEMS Microbiol. Lett.">
        <title>Draft Genomic DNA Sequence of the Facultatively Methylotrophic Bacterium Acidomonas methanolica type strain MB58.</title>
        <authorList>
            <person name="Higashiura N."/>
            <person name="Hadano H."/>
            <person name="Hirakawa H."/>
            <person name="Matsutani M."/>
            <person name="Takabe S."/>
            <person name="Matsushita K."/>
            <person name="Azuma Y."/>
        </authorList>
    </citation>
    <scope>NUCLEOTIDE SEQUENCE [LARGE SCALE GENOMIC DNA]</scope>
    <source>
        <strain evidence="2">MB58</strain>
    </source>
</reference>
<evidence type="ECO:0000313" key="2">
    <source>
        <dbReference type="Proteomes" id="UP000019760"/>
    </source>
</evidence>
<sequence length="103" mass="11590">MAFGGVHQMLREPLIQQSSYSEVIPEMQRKISYTQRKCPTPDQIRSVRERAGVNQTFAAAMVGTTPRTWRRWEAGVHRMPLATWALFNIQSSRTAPPTSGSAS</sequence>